<keyword evidence="2" id="KW-0945">Host-virus interaction</keyword>
<name>A0A7W1XA31_9BACL</name>
<organism evidence="3 4">
    <name type="scientific">Thermoactinomyces daqus</name>
    <dbReference type="NCBI Taxonomy" id="1329516"/>
    <lineage>
        <taxon>Bacteria</taxon>
        <taxon>Bacillati</taxon>
        <taxon>Bacillota</taxon>
        <taxon>Bacilli</taxon>
        <taxon>Bacillales</taxon>
        <taxon>Thermoactinomycetaceae</taxon>
        <taxon>Thermoactinomyces</taxon>
    </lineage>
</organism>
<sequence length="208" mass="22643">MPDLNNKMKYPIETDSEGMAMVVDEDSAGQKAIPIVFVAKESDGKFRHSNNPDVTKPINNKMKTDIEEDTRGKKEVVDEDVNGVKAIPFTLVKKDESGKFVYTKFVESADLSNYYTKSEADSKFIDASELENSLGSYYTKTEVDSLVSAKADASSVYTKTEVDSKLAAKLSASQAEAQADSSAEDVARLVADFNALLAKLRAAGIMAE</sequence>
<dbReference type="OrthoDB" id="1551157at2"/>
<evidence type="ECO:0000313" key="4">
    <source>
        <dbReference type="Proteomes" id="UP000530514"/>
    </source>
</evidence>
<reference evidence="3 4" key="1">
    <citation type="submission" date="2020-07" db="EMBL/GenBank/DDBJ databases">
        <authorList>
            <person name="Feng H."/>
        </authorList>
    </citation>
    <scope>NUCLEOTIDE SEQUENCE [LARGE SCALE GENOMIC DNA]</scope>
    <source>
        <strain evidence="4">s-11</strain>
    </source>
</reference>
<gene>
    <name evidence="3" type="ORF">H1164_08280</name>
</gene>
<dbReference type="RefSeq" id="WP_052154372.1">
    <property type="nucleotide sequence ID" value="NZ_JACEIP010000010.1"/>
</dbReference>
<dbReference type="Proteomes" id="UP000530514">
    <property type="component" value="Unassembled WGS sequence"/>
</dbReference>
<comment type="caution">
    <text evidence="3">The sequence shown here is derived from an EMBL/GenBank/DDBJ whole genome shotgun (WGS) entry which is preliminary data.</text>
</comment>
<evidence type="ECO:0000313" key="3">
    <source>
        <dbReference type="EMBL" id="MBA4542897.1"/>
    </source>
</evidence>
<dbReference type="AlphaFoldDB" id="A0A7W1XA31"/>
<evidence type="ECO:0000256" key="2">
    <source>
        <dbReference type="ARBA" id="ARBA00022581"/>
    </source>
</evidence>
<dbReference type="Pfam" id="PF11133">
    <property type="entry name" value="Phage_head_fibr"/>
    <property type="match status" value="1"/>
</dbReference>
<proteinExistence type="predicted"/>
<protein>
    <submittedName>
        <fullName evidence="3">Uncharacterized protein</fullName>
    </submittedName>
</protein>
<dbReference type="Gene3D" id="6.10.140.1630">
    <property type="match status" value="1"/>
</dbReference>
<keyword evidence="4" id="KW-1185">Reference proteome</keyword>
<evidence type="ECO:0000256" key="1">
    <source>
        <dbReference type="ARBA" id="ARBA00004328"/>
    </source>
</evidence>
<accession>A0A7W1XA31</accession>
<dbReference type="EMBL" id="JACEIP010000010">
    <property type="protein sequence ID" value="MBA4542897.1"/>
    <property type="molecule type" value="Genomic_DNA"/>
</dbReference>
<comment type="subcellular location">
    <subcellularLocation>
        <location evidence="1">Virion</location>
    </subcellularLocation>
</comment>
<dbReference type="InterPro" id="IPR022741">
    <property type="entry name" value="Phage_B103_Gp8"/>
</dbReference>